<evidence type="ECO:0000313" key="2">
    <source>
        <dbReference type="EMBL" id="VEL35892.1"/>
    </source>
</evidence>
<feature type="compositionally biased region" description="Low complexity" evidence="1">
    <location>
        <begin position="77"/>
        <end position="91"/>
    </location>
</feature>
<dbReference type="Proteomes" id="UP000784294">
    <property type="component" value="Unassembled WGS sequence"/>
</dbReference>
<accession>A0A448XG70</accession>
<keyword evidence="3" id="KW-1185">Reference proteome</keyword>
<comment type="caution">
    <text evidence="2">The sequence shown here is derived from an EMBL/GenBank/DDBJ whole genome shotgun (WGS) entry which is preliminary data.</text>
</comment>
<evidence type="ECO:0000313" key="3">
    <source>
        <dbReference type="Proteomes" id="UP000784294"/>
    </source>
</evidence>
<sequence length="172" mass="18446">MGAKQDPIVKLRTSILHSRLDLNHASSQTNLPLAALPRPVFSTPSFSAKRDNSSSASSVAITGYRESAPSPLLYAHSSSSSSTYGTESTLTNNAASPARSEVMDTNRLVSCRAVTRTYTRRLTSFSRLAQTAVTRMDTVNAGLRSLTEANQALRASFVTPRGKVDQVPLSSI</sequence>
<gene>
    <name evidence="2" type="ORF">PXEA_LOCUS29332</name>
</gene>
<proteinExistence type="predicted"/>
<name>A0A448XG70_9PLAT</name>
<feature type="region of interest" description="Disordered" evidence="1">
    <location>
        <begin position="77"/>
        <end position="99"/>
    </location>
</feature>
<organism evidence="2 3">
    <name type="scientific">Protopolystoma xenopodis</name>
    <dbReference type="NCBI Taxonomy" id="117903"/>
    <lineage>
        <taxon>Eukaryota</taxon>
        <taxon>Metazoa</taxon>
        <taxon>Spiralia</taxon>
        <taxon>Lophotrochozoa</taxon>
        <taxon>Platyhelminthes</taxon>
        <taxon>Monogenea</taxon>
        <taxon>Polyopisthocotylea</taxon>
        <taxon>Polystomatidea</taxon>
        <taxon>Polystomatidae</taxon>
        <taxon>Protopolystoma</taxon>
    </lineage>
</organism>
<protein>
    <submittedName>
        <fullName evidence="2">Uncharacterized protein</fullName>
    </submittedName>
</protein>
<dbReference type="AlphaFoldDB" id="A0A448XG70"/>
<evidence type="ECO:0000256" key="1">
    <source>
        <dbReference type="SAM" id="MobiDB-lite"/>
    </source>
</evidence>
<reference evidence="2" key="1">
    <citation type="submission" date="2018-11" db="EMBL/GenBank/DDBJ databases">
        <authorList>
            <consortium name="Pathogen Informatics"/>
        </authorList>
    </citation>
    <scope>NUCLEOTIDE SEQUENCE</scope>
</reference>
<dbReference type="EMBL" id="CAAALY010250921">
    <property type="protein sequence ID" value="VEL35892.1"/>
    <property type="molecule type" value="Genomic_DNA"/>
</dbReference>